<accession>A0A382HNH1</accession>
<sequence>MAFSITGQIKVSTLKKRFHKEFGLTLRVYDGRSFADEDQTIGQIRKKKGSGDLSINKNMKVGTLEEKIEEEFGIKVQIAGSDDSYLCKNELTLSSAHEKGQKRINKKNKKTHQKAIRDSKPGYIMTETEWEYATDDYKSLRKEHKTR</sequence>
<organism evidence="2">
    <name type="scientific">marine metagenome</name>
    <dbReference type="NCBI Taxonomy" id="408172"/>
    <lineage>
        <taxon>unclassified sequences</taxon>
        <taxon>metagenomes</taxon>
        <taxon>ecological metagenomes</taxon>
    </lineage>
</organism>
<protein>
    <submittedName>
        <fullName evidence="2">Uncharacterized protein</fullName>
    </submittedName>
</protein>
<reference evidence="2" key="1">
    <citation type="submission" date="2018-05" db="EMBL/GenBank/DDBJ databases">
        <authorList>
            <person name="Lanie J.A."/>
            <person name="Ng W.-L."/>
            <person name="Kazmierczak K.M."/>
            <person name="Andrzejewski T.M."/>
            <person name="Davidsen T.M."/>
            <person name="Wayne K.J."/>
            <person name="Tettelin H."/>
            <person name="Glass J.I."/>
            <person name="Rusch D."/>
            <person name="Podicherti R."/>
            <person name="Tsui H.-C.T."/>
            <person name="Winkler M.E."/>
        </authorList>
    </citation>
    <scope>NUCLEOTIDE SEQUENCE</scope>
</reference>
<dbReference type="AlphaFoldDB" id="A0A382HNH1"/>
<feature type="region of interest" description="Disordered" evidence="1">
    <location>
        <begin position="97"/>
        <end position="120"/>
    </location>
</feature>
<name>A0A382HNH1_9ZZZZ</name>
<evidence type="ECO:0000256" key="1">
    <source>
        <dbReference type="SAM" id="MobiDB-lite"/>
    </source>
</evidence>
<evidence type="ECO:0000313" key="2">
    <source>
        <dbReference type="EMBL" id="SVB88838.1"/>
    </source>
</evidence>
<dbReference type="EMBL" id="UINC01062326">
    <property type="protein sequence ID" value="SVB88838.1"/>
    <property type="molecule type" value="Genomic_DNA"/>
</dbReference>
<gene>
    <name evidence="2" type="ORF">METZ01_LOCUS241692</name>
</gene>
<proteinExistence type="predicted"/>
<feature type="compositionally biased region" description="Basic residues" evidence="1">
    <location>
        <begin position="102"/>
        <end position="114"/>
    </location>
</feature>